<proteinExistence type="predicted"/>
<reference evidence="2 3" key="3">
    <citation type="journal article" date="2010" name="BMC Genomics">
        <title>Transcriptome sequencing and comparative analysis of cucumber flowers with different sex types.</title>
        <authorList>
            <person name="Guo S."/>
            <person name="Zheng Y."/>
            <person name="Joung J.G."/>
            <person name="Liu S."/>
            <person name="Zhang Z."/>
            <person name="Crasta O.R."/>
            <person name="Sobral B.W."/>
            <person name="Xu Y."/>
            <person name="Huang S."/>
            <person name="Fei Z."/>
        </authorList>
    </citation>
    <scope>NUCLEOTIDE SEQUENCE [LARGE SCALE GENOMIC DNA]</scope>
    <source>
        <strain evidence="3">cv. 9930</strain>
    </source>
</reference>
<feature type="compositionally biased region" description="Basic and acidic residues" evidence="1">
    <location>
        <begin position="232"/>
        <end position="244"/>
    </location>
</feature>
<accession>A0A0A0KC44</accession>
<dbReference type="EMBL" id="CM002927">
    <property type="protein sequence ID" value="KGN47073.1"/>
    <property type="molecule type" value="Genomic_DNA"/>
</dbReference>
<feature type="compositionally biased region" description="Basic and acidic residues" evidence="1">
    <location>
        <begin position="64"/>
        <end position="79"/>
    </location>
</feature>
<feature type="region of interest" description="Disordered" evidence="1">
    <location>
        <begin position="59"/>
        <end position="82"/>
    </location>
</feature>
<evidence type="ECO:0000313" key="2">
    <source>
        <dbReference type="EMBL" id="KGN47073.1"/>
    </source>
</evidence>
<gene>
    <name evidence="2" type="ORF">Csa_6G185230</name>
</gene>
<sequence>MTDKENEENPNSSNSKLPDIKNKNVQQQEQDINLQIRTSTSQEQKIEIVSTNEELVIRSPNRPRITESDEAESSKKNEQESVSYLNCDELGEDPLLTTEKILLKYNDFIEYVYQILEKDEKKQDWSEIVERVQMLDKTLNEHLSYVEISMEVLEEMGGFEKQYDFRKIHIVDILDVIQSINKGIASSGSFRLVSDIKNRGKVLPICLGEFEGWREDLIQLIESMQTVKKRAMEVDRDNDTKRPMEEDDEETD</sequence>
<name>A0A0A0KC44_CUCSA</name>
<feature type="region of interest" description="Disordered" evidence="1">
    <location>
        <begin position="232"/>
        <end position="252"/>
    </location>
</feature>
<protein>
    <submittedName>
        <fullName evidence="2">Uncharacterized protein</fullName>
    </submittedName>
</protein>
<reference evidence="2 3" key="4">
    <citation type="journal article" date="2011" name="BMC Genomics">
        <title>RNA-Seq improves annotation of protein-coding genes in the cucumber genome.</title>
        <authorList>
            <person name="Li Z."/>
            <person name="Zhang Z."/>
            <person name="Yan P."/>
            <person name="Huang S."/>
            <person name="Fei Z."/>
            <person name="Lin K."/>
        </authorList>
    </citation>
    <scope>NUCLEOTIDE SEQUENCE [LARGE SCALE GENOMIC DNA]</scope>
    <source>
        <strain evidence="3">cv. 9930</strain>
    </source>
</reference>
<evidence type="ECO:0000313" key="3">
    <source>
        <dbReference type="Proteomes" id="UP000029981"/>
    </source>
</evidence>
<dbReference type="Proteomes" id="UP000029981">
    <property type="component" value="Chromosome 6"/>
</dbReference>
<reference evidence="2 3" key="1">
    <citation type="journal article" date="2009" name="Nat. Genet.">
        <title>The genome of the cucumber, Cucumis sativus L.</title>
        <authorList>
            <person name="Huang S."/>
            <person name="Li R."/>
            <person name="Zhang Z."/>
            <person name="Li L."/>
            <person name="Gu X."/>
            <person name="Fan W."/>
            <person name="Lucas W.J."/>
            <person name="Wang X."/>
            <person name="Xie B."/>
            <person name="Ni P."/>
            <person name="Ren Y."/>
            <person name="Zhu H."/>
            <person name="Li J."/>
            <person name="Lin K."/>
            <person name="Jin W."/>
            <person name="Fei Z."/>
            <person name="Li G."/>
            <person name="Staub J."/>
            <person name="Kilian A."/>
            <person name="van der Vossen E.A."/>
            <person name="Wu Y."/>
            <person name="Guo J."/>
            <person name="He J."/>
            <person name="Jia Z."/>
            <person name="Ren Y."/>
            <person name="Tian G."/>
            <person name="Lu Y."/>
            <person name="Ruan J."/>
            <person name="Qian W."/>
            <person name="Wang M."/>
            <person name="Huang Q."/>
            <person name="Li B."/>
            <person name="Xuan Z."/>
            <person name="Cao J."/>
            <person name="Asan"/>
            <person name="Wu Z."/>
            <person name="Zhang J."/>
            <person name="Cai Q."/>
            <person name="Bai Y."/>
            <person name="Zhao B."/>
            <person name="Han Y."/>
            <person name="Li Y."/>
            <person name="Li X."/>
            <person name="Wang S."/>
            <person name="Shi Q."/>
            <person name="Liu S."/>
            <person name="Cho W.K."/>
            <person name="Kim J.Y."/>
            <person name="Xu Y."/>
            <person name="Heller-Uszynska K."/>
            <person name="Miao H."/>
            <person name="Cheng Z."/>
            <person name="Zhang S."/>
            <person name="Wu J."/>
            <person name="Yang Y."/>
            <person name="Kang H."/>
            <person name="Li M."/>
            <person name="Liang H."/>
            <person name="Ren X."/>
            <person name="Shi Z."/>
            <person name="Wen M."/>
            <person name="Jian M."/>
            <person name="Yang H."/>
            <person name="Zhang G."/>
            <person name="Yang Z."/>
            <person name="Chen R."/>
            <person name="Liu S."/>
            <person name="Li J."/>
            <person name="Ma L."/>
            <person name="Liu H."/>
            <person name="Zhou Y."/>
            <person name="Zhao J."/>
            <person name="Fang X."/>
            <person name="Li G."/>
            <person name="Fang L."/>
            <person name="Li Y."/>
            <person name="Liu D."/>
            <person name="Zheng H."/>
            <person name="Zhang Y."/>
            <person name="Qin N."/>
            <person name="Li Z."/>
            <person name="Yang G."/>
            <person name="Yang S."/>
            <person name="Bolund L."/>
            <person name="Kristiansen K."/>
            <person name="Zheng H."/>
            <person name="Li S."/>
            <person name="Zhang X."/>
            <person name="Yang H."/>
            <person name="Wang J."/>
            <person name="Sun R."/>
            <person name="Zhang B."/>
            <person name="Jiang S."/>
            <person name="Wang J."/>
            <person name="Du Y."/>
            <person name="Li S."/>
        </authorList>
    </citation>
    <scope>NUCLEOTIDE SEQUENCE [LARGE SCALE GENOMIC DNA]</scope>
    <source>
        <strain evidence="3">cv. 9930</strain>
    </source>
</reference>
<keyword evidence="3" id="KW-1185">Reference proteome</keyword>
<organism evidence="2 3">
    <name type="scientific">Cucumis sativus</name>
    <name type="common">Cucumber</name>
    <dbReference type="NCBI Taxonomy" id="3659"/>
    <lineage>
        <taxon>Eukaryota</taxon>
        <taxon>Viridiplantae</taxon>
        <taxon>Streptophyta</taxon>
        <taxon>Embryophyta</taxon>
        <taxon>Tracheophyta</taxon>
        <taxon>Spermatophyta</taxon>
        <taxon>Magnoliopsida</taxon>
        <taxon>eudicotyledons</taxon>
        <taxon>Gunneridae</taxon>
        <taxon>Pentapetalae</taxon>
        <taxon>rosids</taxon>
        <taxon>fabids</taxon>
        <taxon>Cucurbitales</taxon>
        <taxon>Cucurbitaceae</taxon>
        <taxon>Benincaseae</taxon>
        <taxon>Cucumis</taxon>
    </lineage>
</organism>
<dbReference type="Gramene" id="KGN47073">
    <property type="protein sequence ID" value="KGN47073"/>
    <property type="gene ID" value="Csa_6G185230"/>
</dbReference>
<feature type="region of interest" description="Disordered" evidence="1">
    <location>
        <begin position="1"/>
        <end position="45"/>
    </location>
</feature>
<dbReference type="AlphaFoldDB" id="A0A0A0KC44"/>
<reference evidence="2 3" key="2">
    <citation type="journal article" date="2009" name="PLoS ONE">
        <title>An integrated genetic and cytogenetic map of the cucumber genome.</title>
        <authorList>
            <person name="Ren Y."/>
            <person name="Zhang Z."/>
            <person name="Liu J."/>
            <person name="Staub J.E."/>
            <person name="Han Y."/>
            <person name="Cheng Z."/>
            <person name="Li X."/>
            <person name="Lu J."/>
            <person name="Miao H."/>
            <person name="Kang H."/>
            <person name="Xie B."/>
            <person name="Gu X."/>
            <person name="Wang X."/>
            <person name="Du Y."/>
            <person name="Jin W."/>
            <person name="Huang S."/>
        </authorList>
    </citation>
    <scope>NUCLEOTIDE SEQUENCE [LARGE SCALE GENOMIC DNA]</scope>
    <source>
        <strain evidence="3">cv. 9930</strain>
    </source>
</reference>
<feature type="compositionally biased region" description="Polar residues" evidence="1">
    <location>
        <begin position="23"/>
        <end position="45"/>
    </location>
</feature>
<evidence type="ECO:0000256" key="1">
    <source>
        <dbReference type="SAM" id="MobiDB-lite"/>
    </source>
</evidence>